<dbReference type="InterPro" id="IPR001128">
    <property type="entry name" value="Cyt_P450"/>
</dbReference>
<dbReference type="EMBL" id="GG682245">
    <property type="protein sequence ID" value="EER03296.1"/>
    <property type="molecule type" value="Genomic_DNA"/>
</dbReference>
<evidence type="ECO:0000256" key="1">
    <source>
        <dbReference type="ARBA" id="ARBA00010617"/>
    </source>
</evidence>
<dbReference type="OrthoDB" id="1470350at2759"/>
<protein>
    <submittedName>
        <fullName evidence="8">Cytochrome p450, putative</fullName>
    </submittedName>
</protein>
<dbReference type="Proteomes" id="UP000007800">
    <property type="component" value="Unassembled WGS sequence"/>
</dbReference>
<name>C5L2E7_PERM5</name>
<dbReference type="InterPro" id="IPR050196">
    <property type="entry name" value="Cytochrome_P450_Monoox"/>
</dbReference>
<keyword evidence="3" id="KW-0479">Metal-binding</keyword>
<comment type="similarity">
    <text evidence="1">Belongs to the cytochrome P450 family.</text>
</comment>
<dbReference type="PANTHER" id="PTHR24291:SF50">
    <property type="entry name" value="BIFUNCTIONAL ALBAFLAVENONE MONOOXYGENASE_TERPENE SYNTHASE"/>
    <property type="match status" value="1"/>
</dbReference>
<dbReference type="PANTHER" id="PTHR24291">
    <property type="entry name" value="CYTOCHROME P450 FAMILY 4"/>
    <property type="match status" value="1"/>
</dbReference>
<dbReference type="RefSeq" id="XP_002777225.1">
    <property type="nucleotide sequence ID" value="XM_002777179.1"/>
</dbReference>
<evidence type="ECO:0000313" key="7">
    <source>
        <dbReference type="EMBL" id="EER03296.1"/>
    </source>
</evidence>
<dbReference type="EMBL" id="GG678592">
    <property type="protein sequence ID" value="EER09041.1"/>
    <property type="molecule type" value="Genomic_DNA"/>
</dbReference>
<proteinExistence type="inferred from homology"/>
<evidence type="ECO:0000256" key="2">
    <source>
        <dbReference type="ARBA" id="ARBA00022617"/>
    </source>
</evidence>
<keyword evidence="5" id="KW-0408">Iron</keyword>
<dbReference type="RefSeq" id="XP_002771480.1">
    <property type="nucleotide sequence ID" value="XM_002771434.1"/>
</dbReference>
<keyword evidence="2" id="KW-0349">Heme</keyword>
<dbReference type="PRINTS" id="PR00385">
    <property type="entry name" value="P450"/>
</dbReference>
<evidence type="ECO:0000256" key="3">
    <source>
        <dbReference type="ARBA" id="ARBA00022723"/>
    </source>
</evidence>
<keyword evidence="9" id="KW-1185">Reference proteome</keyword>
<dbReference type="GO" id="GO:0005506">
    <property type="term" value="F:iron ion binding"/>
    <property type="evidence" value="ECO:0007669"/>
    <property type="project" value="InterPro"/>
</dbReference>
<gene>
    <name evidence="7" type="ORF">Pmar_PMAR000533</name>
    <name evidence="8" type="ORF">Pmar_PMAR021690</name>
</gene>
<dbReference type="GO" id="GO:0004497">
    <property type="term" value="F:monooxygenase activity"/>
    <property type="evidence" value="ECO:0007669"/>
    <property type="project" value="UniProtKB-KW"/>
</dbReference>
<dbReference type="GeneID" id="9065127"/>
<evidence type="ECO:0000256" key="4">
    <source>
        <dbReference type="ARBA" id="ARBA00023002"/>
    </source>
</evidence>
<evidence type="ECO:0000313" key="8">
    <source>
        <dbReference type="EMBL" id="EER09041.1"/>
    </source>
</evidence>
<evidence type="ECO:0000256" key="6">
    <source>
        <dbReference type="ARBA" id="ARBA00023033"/>
    </source>
</evidence>
<reference evidence="8 9" key="1">
    <citation type="submission" date="2008-07" db="EMBL/GenBank/DDBJ databases">
        <authorList>
            <person name="El-Sayed N."/>
            <person name="Caler E."/>
            <person name="Inman J."/>
            <person name="Amedeo P."/>
            <person name="Hass B."/>
            <person name="Wortman J."/>
        </authorList>
    </citation>
    <scope>NUCLEOTIDE SEQUENCE [LARGE SCALE GENOMIC DNA]</scope>
    <source>
        <strain evidence="8">ATCC 50983</strain>
        <strain evidence="9">ATCC 50983 / TXsc</strain>
    </source>
</reference>
<dbReference type="Gene3D" id="1.10.630.10">
    <property type="entry name" value="Cytochrome P450"/>
    <property type="match status" value="1"/>
</dbReference>
<evidence type="ECO:0000256" key="5">
    <source>
        <dbReference type="ARBA" id="ARBA00023004"/>
    </source>
</evidence>
<dbReference type="GeneID" id="9047307"/>
<keyword evidence="4" id="KW-0560">Oxidoreductase</keyword>
<evidence type="ECO:0000313" key="9">
    <source>
        <dbReference type="Proteomes" id="UP000007800"/>
    </source>
</evidence>
<dbReference type="AlphaFoldDB" id="C5L2E7"/>
<organism evidence="9">
    <name type="scientific">Perkinsus marinus (strain ATCC 50983 / TXsc)</name>
    <dbReference type="NCBI Taxonomy" id="423536"/>
    <lineage>
        <taxon>Eukaryota</taxon>
        <taxon>Sar</taxon>
        <taxon>Alveolata</taxon>
        <taxon>Perkinsozoa</taxon>
        <taxon>Perkinsea</taxon>
        <taxon>Perkinsida</taxon>
        <taxon>Perkinsidae</taxon>
        <taxon>Perkinsus</taxon>
    </lineage>
</organism>
<keyword evidence="6" id="KW-0503">Monooxygenase</keyword>
<sequence length="196" mass="21879">MHSGAKQLSKICDEIIDERRAERDARGREERRDLLDKLMHLDEVDLRGNLITFLIAGSDTTAMTVAWCLYYLALYPGIQDKARAEVDGLGHDPNTQEDIDKLVCVRCCILETLRLQPPGTLLSFKCAHDTELHGELIPSETCVVTLLRKAMIAEAQGGKTFEYVFTVVHYFMLESLSLNLPSISVLSVGFSPAAPR</sequence>
<dbReference type="Pfam" id="PF00067">
    <property type="entry name" value="p450"/>
    <property type="match status" value="1"/>
</dbReference>
<dbReference type="InterPro" id="IPR036396">
    <property type="entry name" value="Cyt_P450_sf"/>
</dbReference>
<dbReference type="GO" id="GO:0016705">
    <property type="term" value="F:oxidoreductase activity, acting on paired donors, with incorporation or reduction of molecular oxygen"/>
    <property type="evidence" value="ECO:0007669"/>
    <property type="project" value="InterPro"/>
</dbReference>
<accession>C5L2E7</accession>
<dbReference type="GO" id="GO:0020037">
    <property type="term" value="F:heme binding"/>
    <property type="evidence" value="ECO:0007669"/>
    <property type="project" value="InterPro"/>
</dbReference>
<dbReference type="SUPFAM" id="SSF48264">
    <property type="entry name" value="Cytochrome P450"/>
    <property type="match status" value="1"/>
</dbReference>